<dbReference type="AlphaFoldDB" id="X1E7P8"/>
<evidence type="ECO:0000256" key="1">
    <source>
        <dbReference type="ARBA" id="ARBA00004651"/>
    </source>
</evidence>
<accession>X1E7P8</accession>
<keyword evidence="4 6" id="KW-1133">Transmembrane helix</keyword>
<reference evidence="7" key="1">
    <citation type="journal article" date="2014" name="Front. Microbiol.">
        <title>High frequency of phylogenetically diverse reductive dehalogenase-homologous genes in deep subseafloor sedimentary metagenomes.</title>
        <authorList>
            <person name="Kawai M."/>
            <person name="Futagami T."/>
            <person name="Toyoda A."/>
            <person name="Takaki Y."/>
            <person name="Nishi S."/>
            <person name="Hori S."/>
            <person name="Arai W."/>
            <person name="Tsubouchi T."/>
            <person name="Morono Y."/>
            <person name="Uchiyama I."/>
            <person name="Ito T."/>
            <person name="Fujiyama A."/>
            <person name="Inagaki F."/>
            <person name="Takami H."/>
        </authorList>
    </citation>
    <scope>NUCLEOTIDE SEQUENCE</scope>
    <source>
        <strain evidence="7">Expedition CK06-06</strain>
    </source>
</reference>
<proteinExistence type="predicted"/>
<name>X1E7P8_9ZZZZ</name>
<evidence type="ECO:0000256" key="3">
    <source>
        <dbReference type="ARBA" id="ARBA00022692"/>
    </source>
</evidence>
<comment type="caution">
    <text evidence="7">The sequence shown here is derived from an EMBL/GenBank/DDBJ whole genome shotgun (WGS) entry which is preliminary data.</text>
</comment>
<dbReference type="GO" id="GO:0005886">
    <property type="term" value="C:plasma membrane"/>
    <property type="evidence" value="ECO:0007669"/>
    <property type="project" value="UniProtKB-SubCell"/>
</dbReference>
<feature type="transmembrane region" description="Helical" evidence="6">
    <location>
        <begin position="133"/>
        <end position="151"/>
    </location>
</feature>
<dbReference type="InterPro" id="IPR036259">
    <property type="entry name" value="MFS_trans_sf"/>
</dbReference>
<feature type="transmembrane region" description="Helical" evidence="6">
    <location>
        <begin position="12"/>
        <end position="35"/>
    </location>
</feature>
<gene>
    <name evidence="7" type="ORF">S03H2_10139</name>
</gene>
<dbReference type="PANTHER" id="PTHR23513">
    <property type="entry name" value="INTEGRAL MEMBRANE EFFLUX PROTEIN-RELATED"/>
    <property type="match status" value="1"/>
</dbReference>
<feature type="transmembrane region" description="Helical" evidence="6">
    <location>
        <begin position="163"/>
        <end position="180"/>
    </location>
</feature>
<protein>
    <recommendedName>
        <fullName evidence="8">Major facilitator superfamily (MFS) profile domain-containing protein</fullName>
    </recommendedName>
</protein>
<dbReference type="PANTHER" id="PTHR23513:SF6">
    <property type="entry name" value="MAJOR FACILITATOR SUPERFAMILY ASSOCIATED DOMAIN-CONTAINING PROTEIN"/>
    <property type="match status" value="1"/>
</dbReference>
<feature type="transmembrane region" description="Helical" evidence="6">
    <location>
        <begin position="186"/>
        <end position="211"/>
    </location>
</feature>
<comment type="subcellular location">
    <subcellularLocation>
        <location evidence="1">Cell membrane</location>
        <topology evidence="1">Multi-pass membrane protein</topology>
    </subcellularLocation>
</comment>
<keyword evidence="5 6" id="KW-0472">Membrane</keyword>
<evidence type="ECO:0000256" key="5">
    <source>
        <dbReference type="ARBA" id="ARBA00023136"/>
    </source>
</evidence>
<feature type="transmembrane region" description="Helical" evidence="6">
    <location>
        <begin position="41"/>
        <end position="59"/>
    </location>
</feature>
<evidence type="ECO:0000256" key="2">
    <source>
        <dbReference type="ARBA" id="ARBA00022475"/>
    </source>
</evidence>
<feature type="transmembrane region" description="Helical" evidence="6">
    <location>
        <begin position="248"/>
        <end position="271"/>
    </location>
</feature>
<organism evidence="7">
    <name type="scientific">marine sediment metagenome</name>
    <dbReference type="NCBI Taxonomy" id="412755"/>
    <lineage>
        <taxon>unclassified sequences</taxon>
        <taxon>metagenomes</taxon>
        <taxon>ecological metagenomes</taxon>
    </lineage>
</organism>
<evidence type="ECO:0008006" key="8">
    <source>
        <dbReference type="Google" id="ProtNLM"/>
    </source>
</evidence>
<sequence>MVPKEQLARLNGIRHISWGAINIIGPAVGAVLYALWPMNTIILIDTVTYFIALVPLFLLKIPSMKKEEDEVKKKEPKASFGSEFKEGVRFLKVTKGLFALFLIATFINFFEQPLWVLRPIFVESYHLGSETDLAWIIGIGQVGMFISGTIVILKKTWKNKTRILMIALYVQVVGYFVHSLAPKGEIWMMCLGALIMGFTFPFTNTMLNTIAQILVPPEMQGRVSSILSTMCMAFSPIGIIISGPLAKAIGYVPLFVGGIVMGTVSITVIWLTSKMRHIDPIVEDLEEKERDHRKMEKELSSIKIDKIKDETPTPVLSD</sequence>
<dbReference type="Pfam" id="PF07690">
    <property type="entry name" value="MFS_1"/>
    <property type="match status" value="1"/>
</dbReference>
<dbReference type="SUPFAM" id="SSF103473">
    <property type="entry name" value="MFS general substrate transporter"/>
    <property type="match status" value="1"/>
</dbReference>
<evidence type="ECO:0000256" key="4">
    <source>
        <dbReference type="ARBA" id="ARBA00022989"/>
    </source>
</evidence>
<feature type="transmembrane region" description="Helical" evidence="6">
    <location>
        <begin position="97"/>
        <end position="121"/>
    </location>
</feature>
<feature type="transmembrane region" description="Helical" evidence="6">
    <location>
        <begin position="223"/>
        <end position="242"/>
    </location>
</feature>
<dbReference type="EMBL" id="BARU01005235">
    <property type="protein sequence ID" value="GAH28597.1"/>
    <property type="molecule type" value="Genomic_DNA"/>
</dbReference>
<evidence type="ECO:0000313" key="7">
    <source>
        <dbReference type="EMBL" id="GAH28597.1"/>
    </source>
</evidence>
<dbReference type="CDD" id="cd06173">
    <property type="entry name" value="MFS_MefA_like"/>
    <property type="match status" value="1"/>
</dbReference>
<dbReference type="GO" id="GO:0022857">
    <property type="term" value="F:transmembrane transporter activity"/>
    <property type="evidence" value="ECO:0007669"/>
    <property type="project" value="InterPro"/>
</dbReference>
<evidence type="ECO:0000256" key="6">
    <source>
        <dbReference type="SAM" id="Phobius"/>
    </source>
</evidence>
<dbReference type="InterPro" id="IPR011701">
    <property type="entry name" value="MFS"/>
</dbReference>
<dbReference type="Gene3D" id="1.20.1250.20">
    <property type="entry name" value="MFS general substrate transporter like domains"/>
    <property type="match status" value="1"/>
</dbReference>
<keyword evidence="2" id="KW-1003">Cell membrane</keyword>
<keyword evidence="3 6" id="KW-0812">Transmembrane</keyword>